<evidence type="ECO:0000313" key="3">
    <source>
        <dbReference type="EMBL" id="KAJ9607644.1"/>
    </source>
</evidence>
<organism evidence="3 4">
    <name type="scientific">Cladophialophora chaetospira</name>
    <dbReference type="NCBI Taxonomy" id="386627"/>
    <lineage>
        <taxon>Eukaryota</taxon>
        <taxon>Fungi</taxon>
        <taxon>Dikarya</taxon>
        <taxon>Ascomycota</taxon>
        <taxon>Pezizomycotina</taxon>
        <taxon>Eurotiomycetes</taxon>
        <taxon>Chaetothyriomycetidae</taxon>
        <taxon>Chaetothyriales</taxon>
        <taxon>Herpotrichiellaceae</taxon>
        <taxon>Cladophialophora</taxon>
    </lineage>
</organism>
<dbReference type="PANTHER" id="PTHR21366:SF14">
    <property type="entry name" value="GLYOXALASE DOMAIN-CONTAINING PROTEIN 5"/>
    <property type="match status" value="1"/>
</dbReference>
<dbReference type="InterPro" id="IPR037523">
    <property type="entry name" value="VOC_core"/>
</dbReference>
<evidence type="ECO:0000259" key="2">
    <source>
        <dbReference type="PROSITE" id="PS51819"/>
    </source>
</evidence>
<dbReference type="InterPro" id="IPR004360">
    <property type="entry name" value="Glyas_Fos-R_dOase_dom"/>
</dbReference>
<dbReference type="PANTHER" id="PTHR21366">
    <property type="entry name" value="GLYOXALASE FAMILY PROTEIN"/>
    <property type="match status" value="1"/>
</dbReference>
<dbReference type="Gene3D" id="3.10.180.10">
    <property type="entry name" value="2,3-Dihydroxybiphenyl 1,2-Dioxygenase, domain 1"/>
    <property type="match status" value="1"/>
</dbReference>
<accession>A0AA38X6D0</accession>
<dbReference type="Proteomes" id="UP001172673">
    <property type="component" value="Unassembled WGS sequence"/>
</dbReference>
<dbReference type="SUPFAM" id="SSF54593">
    <property type="entry name" value="Glyoxalase/Bleomycin resistance protein/Dihydroxybiphenyl dioxygenase"/>
    <property type="match status" value="1"/>
</dbReference>
<comment type="caution">
    <text evidence="3">The sequence shown here is derived from an EMBL/GenBank/DDBJ whole genome shotgun (WGS) entry which is preliminary data.</text>
</comment>
<protein>
    <recommendedName>
        <fullName evidence="2">VOC domain-containing protein</fullName>
    </recommendedName>
</protein>
<proteinExistence type="inferred from homology"/>
<evidence type="ECO:0000256" key="1">
    <source>
        <dbReference type="ARBA" id="ARBA00010363"/>
    </source>
</evidence>
<reference evidence="3" key="1">
    <citation type="submission" date="2022-10" db="EMBL/GenBank/DDBJ databases">
        <title>Culturing micro-colonial fungi from biological soil crusts in the Mojave desert and describing Neophaeococcomyces mojavensis, and introducing the new genera and species Taxawa tesnikishii.</title>
        <authorList>
            <person name="Kurbessoian T."/>
            <person name="Stajich J.E."/>
        </authorList>
    </citation>
    <scope>NUCLEOTIDE SEQUENCE</scope>
    <source>
        <strain evidence="3">TK_41</strain>
    </source>
</reference>
<dbReference type="AlphaFoldDB" id="A0AA38X6D0"/>
<dbReference type="InterPro" id="IPR029068">
    <property type="entry name" value="Glyas_Bleomycin-R_OHBP_Dase"/>
</dbReference>
<dbReference type="EMBL" id="JAPDRK010000011">
    <property type="protein sequence ID" value="KAJ9607644.1"/>
    <property type="molecule type" value="Genomic_DNA"/>
</dbReference>
<name>A0AA38X6D0_9EURO</name>
<gene>
    <name evidence="3" type="ORF">H2200_007722</name>
</gene>
<feature type="domain" description="VOC" evidence="2">
    <location>
        <begin position="18"/>
        <end position="135"/>
    </location>
</feature>
<sequence>MGSPSLDSPGSKVLPPAYLAHVVLRTNKLQAMSSFYQKFLGATVTYENDRASFLRFDQEHHRIALLGIPGTADKNPKSCGLEHIAFTYRTLTDLALSYLQRKQNGFEPYFCVNHGPTTSIYYHDPDGNQLETQVDNFDTLEEATAFVDSPEFAANPVGTDFDPEELVRRIQSGEDDKLIKKRVESGPKEIFSFD</sequence>
<dbReference type="Pfam" id="PF00903">
    <property type="entry name" value="Glyoxalase"/>
    <property type="match status" value="1"/>
</dbReference>
<comment type="similarity">
    <text evidence="1">Belongs to the glyoxalase I family.</text>
</comment>
<keyword evidence="4" id="KW-1185">Reference proteome</keyword>
<dbReference type="InterPro" id="IPR050383">
    <property type="entry name" value="GlyoxalaseI/FosfomycinResist"/>
</dbReference>
<evidence type="ECO:0000313" key="4">
    <source>
        <dbReference type="Proteomes" id="UP001172673"/>
    </source>
</evidence>
<dbReference type="PROSITE" id="PS51819">
    <property type="entry name" value="VOC"/>
    <property type="match status" value="1"/>
</dbReference>